<evidence type="ECO:0000256" key="3">
    <source>
        <dbReference type="ARBA" id="ARBA00022448"/>
    </source>
</evidence>
<dbReference type="PRINTS" id="PR00164">
    <property type="entry name" value="ABC2TRNSPORT"/>
</dbReference>
<dbReference type="PANTHER" id="PTHR30413:SF8">
    <property type="entry name" value="TRANSPORT PERMEASE PROTEIN"/>
    <property type="match status" value="1"/>
</dbReference>
<dbReference type="Proteomes" id="UP000304912">
    <property type="component" value="Chromosome"/>
</dbReference>
<feature type="transmembrane region" description="Helical" evidence="9">
    <location>
        <begin position="106"/>
        <end position="132"/>
    </location>
</feature>
<dbReference type="InterPro" id="IPR047817">
    <property type="entry name" value="ABC2_TM_bact-type"/>
</dbReference>
<dbReference type="InterPro" id="IPR000412">
    <property type="entry name" value="ABC_2_transport"/>
</dbReference>
<evidence type="ECO:0000256" key="5">
    <source>
        <dbReference type="ARBA" id="ARBA00022519"/>
    </source>
</evidence>
<evidence type="ECO:0000256" key="4">
    <source>
        <dbReference type="ARBA" id="ARBA00022475"/>
    </source>
</evidence>
<reference evidence="11 12" key="1">
    <citation type="submission" date="2019-04" db="EMBL/GenBank/DDBJ databases">
        <title>Salinimonas iocasae sp. nov., a halophilic bacterium isolated from the outer tube casing of tubeworms in Okinawa Trough.</title>
        <authorList>
            <person name="Zhang H."/>
            <person name="Wang H."/>
            <person name="Li C."/>
        </authorList>
    </citation>
    <scope>NUCLEOTIDE SEQUENCE [LARGE SCALE GENOMIC DNA]</scope>
    <source>
        <strain evidence="11 12">KX18D6</strain>
    </source>
</reference>
<protein>
    <recommendedName>
        <fullName evidence="9">Transport permease protein</fullName>
    </recommendedName>
</protein>
<evidence type="ECO:0000256" key="8">
    <source>
        <dbReference type="ARBA" id="ARBA00023136"/>
    </source>
</evidence>
<evidence type="ECO:0000256" key="6">
    <source>
        <dbReference type="ARBA" id="ARBA00022692"/>
    </source>
</evidence>
<evidence type="ECO:0000256" key="1">
    <source>
        <dbReference type="ARBA" id="ARBA00004429"/>
    </source>
</evidence>
<dbReference type="AlphaFoldDB" id="A0A5B7YG85"/>
<keyword evidence="8 9" id="KW-0472">Membrane</keyword>
<dbReference type="PROSITE" id="PS51012">
    <property type="entry name" value="ABC_TM2"/>
    <property type="match status" value="1"/>
</dbReference>
<evidence type="ECO:0000313" key="12">
    <source>
        <dbReference type="Proteomes" id="UP000304912"/>
    </source>
</evidence>
<dbReference type="OrthoDB" id="9814458at2"/>
<feature type="transmembrane region" description="Helical" evidence="9">
    <location>
        <begin position="144"/>
        <end position="166"/>
    </location>
</feature>
<comment type="similarity">
    <text evidence="2 9">Belongs to the ABC-2 integral membrane protein family.</text>
</comment>
<evidence type="ECO:0000313" key="11">
    <source>
        <dbReference type="EMBL" id="QCZ94346.1"/>
    </source>
</evidence>
<comment type="subcellular location">
    <subcellularLocation>
        <location evidence="1 9">Cell inner membrane</location>
        <topology evidence="1 9">Multi-pass membrane protein</topology>
    </subcellularLocation>
</comment>
<keyword evidence="3 9" id="KW-0813">Transport</keyword>
<evidence type="ECO:0000256" key="7">
    <source>
        <dbReference type="ARBA" id="ARBA00022989"/>
    </source>
</evidence>
<feature type="transmembrane region" description="Helical" evidence="9">
    <location>
        <begin position="178"/>
        <end position="194"/>
    </location>
</feature>
<dbReference type="GO" id="GO:0140359">
    <property type="term" value="F:ABC-type transporter activity"/>
    <property type="evidence" value="ECO:0007669"/>
    <property type="project" value="InterPro"/>
</dbReference>
<dbReference type="GO" id="GO:0043190">
    <property type="term" value="C:ATP-binding cassette (ABC) transporter complex"/>
    <property type="evidence" value="ECO:0007669"/>
    <property type="project" value="InterPro"/>
</dbReference>
<feature type="domain" description="ABC transmembrane type-2" evidence="10">
    <location>
        <begin position="31"/>
        <end position="252"/>
    </location>
</feature>
<dbReference type="Pfam" id="PF01061">
    <property type="entry name" value="ABC2_membrane"/>
    <property type="match status" value="1"/>
</dbReference>
<keyword evidence="5" id="KW-0997">Cell inner membrane</keyword>
<gene>
    <name evidence="11" type="ORF">FBQ74_13080</name>
</gene>
<feature type="transmembrane region" description="Helical" evidence="9">
    <location>
        <begin position="62"/>
        <end position="85"/>
    </location>
</feature>
<organism evidence="11 12">
    <name type="scientific">Salinimonas iocasae</name>
    <dbReference type="NCBI Taxonomy" id="2572577"/>
    <lineage>
        <taxon>Bacteria</taxon>
        <taxon>Pseudomonadati</taxon>
        <taxon>Pseudomonadota</taxon>
        <taxon>Gammaproteobacteria</taxon>
        <taxon>Alteromonadales</taxon>
        <taxon>Alteromonadaceae</taxon>
        <taxon>Alteromonas/Salinimonas group</taxon>
        <taxon>Salinimonas</taxon>
    </lineage>
</organism>
<keyword evidence="12" id="KW-1185">Reference proteome</keyword>
<dbReference type="EMBL" id="CP039852">
    <property type="protein sequence ID" value="QCZ94346.1"/>
    <property type="molecule type" value="Genomic_DNA"/>
</dbReference>
<dbReference type="InterPro" id="IPR013525">
    <property type="entry name" value="ABC2_TM"/>
</dbReference>
<keyword evidence="7 9" id="KW-1133">Transmembrane helix</keyword>
<dbReference type="RefSeq" id="WP_139757086.1">
    <property type="nucleotide sequence ID" value="NZ_CP039852.1"/>
</dbReference>
<evidence type="ECO:0000256" key="2">
    <source>
        <dbReference type="ARBA" id="ARBA00007783"/>
    </source>
</evidence>
<dbReference type="PANTHER" id="PTHR30413">
    <property type="entry name" value="INNER MEMBRANE TRANSPORT PERMEASE"/>
    <property type="match status" value="1"/>
</dbReference>
<dbReference type="GO" id="GO:0015920">
    <property type="term" value="P:lipopolysaccharide transport"/>
    <property type="evidence" value="ECO:0007669"/>
    <property type="project" value="TreeGrafter"/>
</dbReference>
<keyword evidence="4 9" id="KW-1003">Cell membrane</keyword>
<feature type="transmembrane region" description="Helical" evidence="9">
    <location>
        <begin position="227"/>
        <end position="249"/>
    </location>
</feature>
<name>A0A5B7YG85_9ALTE</name>
<evidence type="ECO:0000259" key="10">
    <source>
        <dbReference type="PROSITE" id="PS51012"/>
    </source>
</evidence>
<dbReference type="KEGG" id="salk:FBQ74_13080"/>
<accession>A0A5B7YG85</accession>
<sequence length="259" mass="29575">MITFKEQLLAWRRVIFALFLRELQSKFNDKLGLGWAFFQPFLFIFALSYARSLISGSTVHSMPILFFMLIGMLYIQSFLTSLGPVAGAIKKNKPLFAFRQVQPISAVITALVTEFLIKVGALILLILTLYLIDIDIRVDNPLLCIYLFALLWAFSGAVALIFGIAATYLPEIDKIKMFIQRPLFFISCVFFSLQDVPEKYWPYLTWNPMVHFIELTRYSAFTSYGNAGVSIGFVTSVTLVLLFFGLALYHLTWKKVLAR</sequence>
<feature type="transmembrane region" description="Helical" evidence="9">
    <location>
        <begin position="31"/>
        <end position="50"/>
    </location>
</feature>
<keyword evidence="6 9" id="KW-0812">Transmembrane</keyword>
<proteinExistence type="inferred from homology"/>
<evidence type="ECO:0000256" key="9">
    <source>
        <dbReference type="RuleBase" id="RU361157"/>
    </source>
</evidence>